<keyword evidence="3" id="KW-1185">Reference proteome</keyword>
<dbReference type="Proteomes" id="UP000230551">
    <property type="component" value="Unassembled WGS sequence"/>
</dbReference>
<sequence>MPKSRSRKVSPALPVVVPGAYQSVRLWQFLLVLAGVWVLAAGIGLGLFQWWHSALDKTWTEFATFGFVAVSTLAALLVSLADQRRPLLPGLAIALMSAPFAAGLGALALYGSYAFGWITP</sequence>
<name>A0A2G5PHF2_9MYCO</name>
<dbReference type="EMBL" id="PDCN02000001">
    <property type="protein sequence ID" value="PIB77735.1"/>
    <property type="molecule type" value="Genomic_DNA"/>
</dbReference>
<evidence type="ECO:0000256" key="1">
    <source>
        <dbReference type="SAM" id="Phobius"/>
    </source>
</evidence>
<evidence type="ECO:0000313" key="2">
    <source>
        <dbReference type="EMBL" id="PIB77735.1"/>
    </source>
</evidence>
<feature type="transmembrane region" description="Helical" evidence="1">
    <location>
        <begin position="93"/>
        <end position="118"/>
    </location>
</feature>
<feature type="transmembrane region" description="Helical" evidence="1">
    <location>
        <begin position="62"/>
        <end position="81"/>
    </location>
</feature>
<keyword evidence="1" id="KW-0472">Membrane</keyword>
<feature type="transmembrane region" description="Helical" evidence="1">
    <location>
        <begin position="29"/>
        <end position="50"/>
    </location>
</feature>
<accession>A0A2G5PHF2</accession>
<proteinExistence type="predicted"/>
<protein>
    <submittedName>
        <fullName evidence="2">Uncharacterized protein</fullName>
    </submittedName>
</protein>
<dbReference type="AlphaFoldDB" id="A0A2G5PHF2"/>
<keyword evidence="1" id="KW-1133">Transmembrane helix</keyword>
<gene>
    <name evidence="2" type="ORF">CQY22_000495</name>
</gene>
<reference evidence="2 3" key="1">
    <citation type="journal article" date="2017" name="Infect. Genet. Evol.">
        <title>The new phylogeny of the genus Mycobacterium: The old and the news.</title>
        <authorList>
            <person name="Tortoli E."/>
            <person name="Fedrizzi T."/>
            <person name="Meehan C.J."/>
            <person name="Trovato A."/>
            <person name="Grottola A."/>
            <person name="Giacobazzi E."/>
            <person name="Serpini G.F."/>
            <person name="Tagliazucchi S."/>
            <person name="Fabio A."/>
            <person name="Bettua C."/>
            <person name="Bertorelli R."/>
            <person name="Frascaro F."/>
            <person name="De Sanctis V."/>
            <person name="Pecorari M."/>
            <person name="Jousson O."/>
            <person name="Segata N."/>
            <person name="Cirillo D.M."/>
        </authorList>
    </citation>
    <scope>NUCLEOTIDE SEQUENCE [LARGE SCALE GENOMIC DNA]</scope>
    <source>
        <strain evidence="2 3">CIP1034565</strain>
    </source>
</reference>
<dbReference type="STRING" id="85968.GCA_900073015_01747"/>
<organism evidence="2 3">
    <name type="scientific">Mycolicibacterium brumae</name>
    <dbReference type="NCBI Taxonomy" id="85968"/>
    <lineage>
        <taxon>Bacteria</taxon>
        <taxon>Bacillati</taxon>
        <taxon>Actinomycetota</taxon>
        <taxon>Actinomycetes</taxon>
        <taxon>Mycobacteriales</taxon>
        <taxon>Mycobacteriaceae</taxon>
        <taxon>Mycolicibacterium</taxon>
    </lineage>
</organism>
<evidence type="ECO:0000313" key="3">
    <source>
        <dbReference type="Proteomes" id="UP000230551"/>
    </source>
</evidence>
<keyword evidence="1" id="KW-0812">Transmembrane</keyword>
<comment type="caution">
    <text evidence="2">The sequence shown here is derived from an EMBL/GenBank/DDBJ whole genome shotgun (WGS) entry which is preliminary data.</text>
</comment>